<keyword evidence="2" id="KW-0732">Signal</keyword>
<feature type="signal peptide" evidence="2">
    <location>
        <begin position="1"/>
        <end position="21"/>
    </location>
</feature>
<evidence type="ECO:0000256" key="1">
    <source>
        <dbReference type="SAM" id="Phobius"/>
    </source>
</evidence>
<evidence type="ECO:0000313" key="3">
    <source>
        <dbReference type="EMBL" id="SFG67888.1"/>
    </source>
</evidence>
<dbReference type="RefSeq" id="WP_092791295.1">
    <property type="nucleotide sequence ID" value="NZ_FOPC01000006.1"/>
</dbReference>
<proteinExistence type="predicted"/>
<dbReference type="Proteomes" id="UP000199642">
    <property type="component" value="Unassembled WGS sequence"/>
</dbReference>
<dbReference type="AlphaFoldDB" id="A0A1I2TSQ1"/>
<accession>A0A1I2TSQ1</accession>
<keyword evidence="1" id="KW-0812">Transmembrane</keyword>
<keyword evidence="1" id="KW-1133">Transmembrane helix</keyword>
<keyword evidence="4" id="KW-1185">Reference proteome</keyword>
<name>A0A1I2TSQ1_9BACT</name>
<dbReference type="EMBL" id="FOPC01000006">
    <property type="protein sequence ID" value="SFG67888.1"/>
    <property type="molecule type" value="Genomic_DNA"/>
</dbReference>
<gene>
    <name evidence="3" type="ORF">SAMN04487988_106190</name>
</gene>
<reference evidence="4" key="1">
    <citation type="submission" date="2016-10" db="EMBL/GenBank/DDBJ databases">
        <authorList>
            <person name="Varghese N."/>
            <person name="Submissions S."/>
        </authorList>
    </citation>
    <scope>NUCLEOTIDE SEQUENCE [LARGE SCALE GENOMIC DNA]</scope>
    <source>
        <strain evidence="4">DSM 19315</strain>
    </source>
</reference>
<protein>
    <submittedName>
        <fullName evidence="3">Uncharacterized protein</fullName>
    </submittedName>
</protein>
<keyword evidence="1" id="KW-0472">Membrane</keyword>
<feature type="transmembrane region" description="Helical" evidence="1">
    <location>
        <begin position="85"/>
        <end position="104"/>
    </location>
</feature>
<evidence type="ECO:0000256" key="2">
    <source>
        <dbReference type="SAM" id="SignalP"/>
    </source>
</evidence>
<evidence type="ECO:0000313" key="4">
    <source>
        <dbReference type="Proteomes" id="UP000199642"/>
    </source>
</evidence>
<sequence>MLRFFLLQCLFISAFASVSFGQTADLDSLKQTILQFDEDLYQVELNLHQSQKQLKTGIFIATVGYTVTIVGGQLLGRNPSLGETLLYAGGATGIVGTFVLVDGFKKISLRKPSRRLLGTP</sequence>
<dbReference type="OrthoDB" id="828062at2"/>
<organism evidence="3 4">
    <name type="scientific">Algoriphagus hitonicola</name>
    <dbReference type="NCBI Taxonomy" id="435880"/>
    <lineage>
        <taxon>Bacteria</taxon>
        <taxon>Pseudomonadati</taxon>
        <taxon>Bacteroidota</taxon>
        <taxon>Cytophagia</taxon>
        <taxon>Cytophagales</taxon>
        <taxon>Cyclobacteriaceae</taxon>
        <taxon>Algoriphagus</taxon>
    </lineage>
</organism>
<dbReference type="STRING" id="435880.SAMN04487988_106190"/>
<feature type="chain" id="PRO_5011716091" evidence="2">
    <location>
        <begin position="22"/>
        <end position="120"/>
    </location>
</feature>